<dbReference type="SUPFAM" id="SSF81631">
    <property type="entry name" value="PAP/OAS1 substrate-binding domain"/>
    <property type="match status" value="1"/>
</dbReference>
<dbReference type="Gene3D" id="3.30.70.1970">
    <property type="match status" value="1"/>
</dbReference>
<dbReference type="Pfam" id="PF03828">
    <property type="entry name" value="PAP_assoc"/>
    <property type="match status" value="1"/>
</dbReference>
<evidence type="ECO:0000259" key="9">
    <source>
        <dbReference type="Pfam" id="PF18528"/>
    </source>
</evidence>
<evidence type="ECO:0000313" key="11">
    <source>
        <dbReference type="EMBL" id="EPY25645.1"/>
    </source>
</evidence>
<organism evidence="11 12">
    <name type="scientific">Strigomonas culicis</name>
    <dbReference type="NCBI Taxonomy" id="28005"/>
    <lineage>
        <taxon>Eukaryota</taxon>
        <taxon>Discoba</taxon>
        <taxon>Euglenozoa</taxon>
        <taxon>Kinetoplastea</taxon>
        <taxon>Metakinetoplastina</taxon>
        <taxon>Trypanosomatida</taxon>
        <taxon>Trypanosomatidae</taxon>
        <taxon>Strigomonadinae</taxon>
        <taxon>Strigomonas</taxon>
    </lineage>
</organism>
<evidence type="ECO:0000313" key="12">
    <source>
        <dbReference type="Proteomes" id="UP000015354"/>
    </source>
</evidence>
<feature type="domain" description="RNA editing 3' terminal uridylyl transferase 2 middle" evidence="9">
    <location>
        <begin position="167"/>
        <end position="259"/>
    </location>
</feature>
<dbReference type="SMR" id="S9VR61"/>
<comment type="cofactor">
    <cofactor evidence="1">
        <name>Mn(2+)</name>
        <dbReference type="ChEBI" id="CHEBI:29035"/>
    </cofactor>
</comment>
<keyword evidence="6" id="KW-0460">Magnesium</keyword>
<dbReference type="Pfam" id="PF18528">
    <property type="entry name" value="Ret2_MD"/>
    <property type="match status" value="1"/>
</dbReference>
<evidence type="ECO:0000313" key="10">
    <source>
        <dbReference type="EMBL" id="EPY22880.1"/>
    </source>
</evidence>
<gene>
    <name evidence="11" type="ORF">STCU_06598</name>
    <name evidence="10" type="ORF">STCU_08079</name>
</gene>
<accession>S9VR61</accession>
<dbReference type="GO" id="GO:0046872">
    <property type="term" value="F:metal ion binding"/>
    <property type="evidence" value="ECO:0007669"/>
    <property type="project" value="UniProtKB-KW"/>
</dbReference>
<dbReference type="OrthoDB" id="2274644at2759"/>
<dbReference type="Proteomes" id="UP000015354">
    <property type="component" value="Unassembled WGS sequence"/>
</dbReference>
<dbReference type="GO" id="GO:0005737">
    <property type="term" value="C:cytoplasm"/>
    <property type="evidence" value="ECO:0007669"/>
    <property type="project" value="UniProtKB-ARBA"/>
</dbReference>
<proteinExistence type="predicted"/>
<evidence type="ECO:0000256" key="5">
    <source>
        <dbReference type="ARBA" id="ARBA00022723"/>
    </source>
</evidence>
<dbReference type="SUPFAM" id="SSF81301">
    <property type="entry name" value="Nucleotidyltransferase"/>
    <property type="match status" value="1"/>
</dbReference>
<dbReference type="GO" id="GO:0050265">
    <property type="term" value="F:RNA uridylyltransferase activity"/>
    <property type="evidence" value="ECO:0007669"/>
    <property type="project" value="UniProtKB-EC"/>
</dbReference>
<evidence type="ECO:0000256" key="6">
    <source>
        <dbReference type="ARBA" id="ARBA00022842"/>
    </source>
</evidence>
<evidence type="ECO:0000256" key="2">
    <source>
        <dbReference type="ARBA" id="ARBA00001946"/>
    </source>
</evidence>
<dbReference type="InterPro" id="IPR041060">
    <property type="entry name" value="Ret2_MD"/>
</dbReference>
<evidence type="ECO:0000259" key="8">
    <source>
        <dbReference type="Pfam" id="PF03828"/>
    </source>
</evidence>
<evidence type="ECO:0000256" key="7">
    <source>
        <dbReference type="ARBA" id="ARBA00049105"/>
    </source>
</evidence>
<dbReference type="Gene3D" id="1.10.1410.10">
    <property type="match status" value="1"/>
</dbReference>
<name>S9VR61_9TRYP</name>
<keyword evidence="4 11" id="KW-0808">Transferase</keyword>
<evidence type="ECO:0000256" key="4">
    <source>
        <dbReference type="ARBA" id="ARBA00022679"/>
    </source>
</evidence>
<dbReference type="EMBL" id="ATMH01006598">
    <property type="protein sequence ID" value="EPY25645.1"/>
    <property type="molecule type" value="Genomic_DNA"/>
</dbReference>
<dbReference type="InterPro" id="IPR043519">
    <property type="entry name" value="NT_sf"/>
</dbReference>
<sequence>MLHRSPVRWWLAETCITKAIADFRAPSSTLNPSEEHYSIWGKQILTENNKRVGPPHMFFTAINAQLQLQGLADKWTPDAKIYCCGSMVTHGQMEWGSDLDLACMFDDPYPPHTIQAKRTDKLWTVMKRYMPHYLRPHFTGLTEARTPVVKLRFANDDKVGRARYTPLSEEEDRKARTALLDIRNRTIVEADMEYLAEKLGHDAVEGMWVERTTYGCRLAIQCATKEDMIEAIGVFPDGKIMTKGMREDYTRDVLDQRYVPEMFMYKWDISFVSYGVKNSYLLRDYLHRGPPPARHAAMAAKAWGKATGIGHGGAAMLTSYAVTILFVHYLLVTRQLEWIDPWSLPHPAHLPRYPDFSPLSDCDPAELGRLIHGFFIYYAHHFDYEKHIVSLNRNRLSLRTDVGWCFPQHKRGSFSYLLGIEDPYEDVGTGGLNLGRHLHQAKFQLVKQEFLRAAQTMERCLPANAPDKTILGVKRAEMRRRHF</sequence>
<dbReference type="Gene3D" id="3.30.460.50">
    <property type="match status" value="1"/>
</dbReference>
<dbReference type="PANTHER" id="PTHR12271:SF50">
    <property type="entry name" value="RNA EDITING 3' TERMINAL URIDYLYL TRANSFERASE 2"/>
    <property type="match status" value="1"/>
</dbReference>
<dbReference type="EC" id="2.7.7.52" evidence="3"/>
<comment type="cofactor">
    <cofactor evidence="2">
        <name>Mg(2+)</name>
        <dbReference type="ChEBI" id="CHEBI:18420"/>
    </cofactor>
</comment>
<dbReference type="EMBL" id="ATMH01008079">
    <property type="protein sequence ID" value="EPY22880.1"/>
    <property type="molecule type" value="Genomic_DNA"/>
</dbReference>
<dbReference type="PANTHER" id="PTHR12271">
    <property type="entry name" value="POLY A POLYMERASE CID PAP -RELATED"/>
    <property type="match status" value="1"/>
</dbReference>
<reference evidence="11 12" key="1">
    <citation type="journal article" date="2013" name="PLoS ONE">
        <title>Predicting the Proteins of Angomonas deanei, Strigomonas culicis and Their Respective Endosymbionts Reveals New Aspects of the Trypanosomatidae Family.</title>
        <authorList>
            <person name="Motta M.C."/>
            <person name="Martins A.C."/>
            <person name="de Souza S.S."/>
            <person name="Catta-Preta C.M."/>
            <person name="Silva R."/>
            <person name="Klein C.C."/>
            <person name="de Almeida L.G."/>
            <person name="de Lima Cunha O."/>
            <person name="Ciapina L.P."/>
            <person name="Brocchi M."/>
            <person name="Colabardini A.C."/>
            <person name="de Araujo Lima B."/>
            <person name="Machado C.R."/>
            <person name="de Almeida Soares C.M."/>
            <person name="Probst C.M."/>
            <person name="de Menezes C.B."/>
            <person name="Thompson C.E."/>
            <person name="Bartholomeu D.C."/>
            <person name="Gradia D.F."/>
            <person name="Pavoni D.P."/>
            <person name="Grisard E.C."/>
            <person name="Fantinatti-Garboggini F."/>
            <person name="Marchini F.K."/>
            <person name="Rodrigues-Luiz G.F."/>
            <person name="Wagner G."/>
            <person name="Goldman G.H."/>
            <person name="Fietto J.L."/>
            <person name="Elias M.C."/>
            <person name="Goldman M.H."/>
            <person name="Sagot M.F."/>
            <person name="Pereira M."/>
            <person name="Stoco P.H."/>
            <person name="de Mendonca-Neto R.P."/>
            <person name="Teixeira S.M."/>
            <person name="Maciel T.E."/>
            <person name="de Oliveira Mendes T.A."/>
            <person name="Urmenyi T.P."/>
            <person name="de Souza W."/>
            <person name="Schenkman S."/>
            <person name="de Vasconcelos A.T."/>
        </authorList>
    </citation>
    <scope>NUCLEOTIDE SEQUENCE [LARGE SCALE GENOMIC DNA]</scope>
</reference>
<feature type="domain" description="PAP-associated" evidence="8">
    <location>
        <begin position="366"/>
        <end position="426"/>
    </location>
</feature>
<dbReference type="InterPro" id="IPR002058">
    <property type="entry name" value="PAP_assoc"/>
</dbReference>
<comment type="catalytic activity">
    <reaction evidence="7">
        <text>RNA(n) + UTP = RNA(n)-3'-uridine ribonucleotide + diphosphate</text>
        <dbReference type="Rhea" id="RHEA:14785"/>
        <dbReference type="Rhea" id="RHEA-COMP:14527"/>
        <dbReference type="Rhea" id="RHEA-COMP:17348"/>
        <dbReference type="ChEBI" id="CHEBI:33019"/>
        <dbReference type="ChEBI" id="CHEBI:46398"/>
        <dbReference type="ChEBI" id="CHEBI:140395"/>
        <dbReference type="ChEBI" id="CHEBI:173116"/>
        <dbReference type="EC" id="2.7.7.52"/>
    </reaction>
</comment>
<dbReference type="GO" id="GO:0031123">
    <property type="term" value="P:RNA 3'-end processing"/>
    <property type="evidence" value="ECO:0007669"/>
    <property type="project" value="TreeGrafter"/>
</dbReference>
<evidence type="ECO:0000256" key="3">
    <source>
        <dbReference type="ARBA" id="ARBA00012472"/>
    </source>
</evidence>
<protein>
    <recommendedName>
        <fullName evidence="3">RNA uridylyltransferase</fullName>
        <ecNumber evidence="3">2.7.7.52</ecNumber>
    </recommendedName>
</protein>
<comment type="caution">
    <text evidence="11">The sequence shown here is derived from an EMBL/GenBank/DDBJ whole genome shotgun (WGS) entry which is preliminary data.</text>
</comment>
<evidence type="ECO:0000256" key="1">
    <source>
        <dbReference type="ARBA" id="ARBA00001936"/>
    </source>
</evidence>
<keyword evidence="5" id="KW-0479">Metal-binding</keyword>
<reference evidence="11" key="2">
    <citation type="submission" date="2013-03" db="EMBL/GenBank/DDBJ databases">
        <authorList>
            <person name="Motta M.C.M."/>
            <person name="Martins A.C.A."/>
            <person name="Preta C.M.C.C."/>
            <person name="Silva R."/>
            <person name="de Souza S.S."/>
            <person name="Klein C.C."/>
            <person name="de Almeida L.G.P."/>
            <person name="Cunha O.L."/>
            <person name="Colabardini A.C."/>
            <person name="Lima B.A."/>
            <person name="Machado C.R."/>
            <person name="Soares C.M.A."/>
            <person name="de Menezes C.B.A."/>
            <person name="Bartolomeu D.C."/>
            <person name="Grisard E.C."/>
            <person name="Fantinatti-Garboggini F."/>
            <person name="Rodrigues-Luiz G.F."/>
            <person name="Wagner G."/>
            <person name="Goldman G.H."/>
            <person name="Fietto J.L.R."/>
            <person name="Ciapina L.P."/>
            <person name="Brocchi M."/>
            <person name="Elias M.C."/>
            <person name="Goldman M.H.S."/>
            <person name="Sagot M.-F."/>
            <person name="Pereira M."/>
            <person name="Stoco P.H."/>
            <person name="Teixeira S.M.R."/>
            <person name="de Mendonca-Neto R.P."/>
            <person name="Maciel T.E.F."/>
            <person name="Mendes T.A.O."/>
            <person name="Urmenyi T.P."/>
            <person name="Teixeira M.M.G."/>
            <person name="de Camargo E.F.P."/>
            <person name="de Sousa W."/>
            <person name="Schenkman S."/>
            <person name="de Vasconcelos A.T.R."/>
        </authorList>
    </citation>
    <scope>NUCLEOTIDE SEQUENCE</scope>
</reference>
<dbReference type="AlphaFoldDB" id="S9VR61"/>
<keyword evidence="12" id="KW-1185">Reference proteome</keyword>